<dbReference type="Pfam" id="PF02902">
    <property type="entry name" value="Peptidase_C48"/>
    <property type="match status" value="1"/>
</dbReference>
<dbReference type="Gene3D" id="3.40.395.10">
    <property type="entry name" value="Adenoviral Proteinase, Chain A"/>
    <property type="match status" value="1"/>
</dbReference>
<evidence type="ECO:0000256" key="3">
    <source>
        <dbReference type="ARBA" id="ARBA00022801"/>
    </source>
</evidence>
<organism evidence="6 7">
    <name type="scientific">Malus domestica</name>
    <name type="common">Apple</name>
    <name type="synonym">Pyrus malus</name>
    <dbReference type="NCBI Taxonomy" id="3750"/>
    <lineage>
        <taxon>Eukaryota</taxon>
        <taxon>Viridiplantae</taxon>
        <taxon>Streptophyta</taxon>
        <taxon>Embryophyta</taxon>
        <taxon>Tracheophyta</taxon>
        <taxon>Spermatophyta</taxon>
        <taxon>Magnoliopsida</taxon>
        <taxon>eudicotyledons</taxon>
        <taxon>Gunneridae</taxon>
        <taxon>Pentapetalae</taxon>
        <taxon>rosids</taxon>
        <taxon>fabids</taxon>
        <taxon>Rosales</taxon>
        <taxon>Rosaceae</taxon>
        <taxon>Amygdaloideae</taxon>
        <taxon>Maleae</taxon>
        <taxon>Malus</taxon>
    </lineage>
</organism>
<evidence type="ECO:0000256" key="4">
    <source>
        <dbReference type="SAM" id="Phobius"/>
    </source>
</evidence>
<sequence>MLQTIDAYEDILHIHQAKDKNILKESYLMSAYIWDFKISNNIDALETFLYNPLLKVFGKYDMIFFPIRHGFEDHYTLTLLDTIEGKWYHYNPRLSKNGNLHTPCFNDVVQLSKMVMEFLKHHKKVQDMHFLRELLSRVYSTLIVFDCGVLVLYYMEHMSKMWLIMENFNEDELLEYKATCVGAFLNDESNLNGRIHRPPTYSQGYLNIQN</sequence>
<accession>A0A498KBV3</accession>
<reference evidence="6 7" key="1">
    <citation type="submission" date="2018-10" db="EMBL/GenBank/DDBJ databases">
        <title>A high-quality apple genome assembly.</title>
        <authorList>
            <person name="Hu J."/>
        </authorList>
    </citation>
    <scope>NUCLEOTIDE SEQUENCE [LARGE SCALE GENOMIC DNA]</scope>
    <source>
        <strain evidence="7">cv. HFTH1</strain>
        <tissue evidence="6">Young leaf</tissue>
    </source>
</reference>
<protein>
    <recommendedName>
        <fullName evidence="5">Ubiquitin-like protease family profile domain-containing protein</fullName>
    </recommendedName>
</protein>
<comment type="similarity">
    <text evidence="1">Belongs to the peptidase C48 family.</text>
</comment>
<keyword evidence="4" id="KW-0472">Membrane</keyword>
<keyword evidence="3" id="KW-0378">Hydrolase</keyword>
<keyword evidence="4" id="KW-0812">Transmembrane</keyword>
<proteinExistence type="inferred from homology"/>
<dbReference type="SUPFAM" id="SSF54001">
    <property type="entry name" value="Cysteine proteinases"/>
    <property type="match status" value="1"/>
</dbReference>
<comment type="caution">
    <text evidence="6">The sequence shown here is derived from an EMBL/GenBank/DDBJ whole genome shotgun (WGS) entry which is preliminary data.</text>
</comment>
<keyword evidence="2" id="KW-0645">Protease</keyword>
<feature type="domain" description="Ubiquitin-like protease family profile" evidence="5">
    <location>
        <begin position="1"/>
        <end position="158"/>
    </location>
</feature>
<gene>
    <name evidence="6" type="ORF">DVH24_039121</name>
</gene>
<dbReference type="AlphaFoldDB" id="A0A498KBV3"/>
<dbReference type="PROSITE" id="PS50600">
    <property type="entry name" value="ULP_PROTEASE"/>
    <property type="match status" value="1"/>
</dbReference>
<dbReference type="EMBL" id="RDQH01000329">
    <property type="protein sequence ID" value="RXI04847.1"/>
    <property type="molecule type" value="Genomic_DNA"/>
</dbReference>
<evidence type="ECO:0000256" key="2">
    <source>
        <dbReference type="ARBA" id="ARBA00022670"/>
    </source>
</evidence>
<evidence type="ECO:0000313" key="7">
    <source>
        <dbReference type="Proteomes" id="UP000290289"/>
    </source>
</evidence>
<dbReference type="GO" id="GO:0008234">
    <property type="term" value="F:cysteine-type peptidase activity"/>
    <property type="evidence" value="ECO:0007669"/>
    <property type="project" value="InterPro"/>
</dbReference>
<feature type="transmembrane region" description="Helical" evidence="4">
    <location>
        <begin position="134"/>
        <end position="155"/>
    </location>
</feature>
<dbReference type="InterPro" id="IPR038765">
    <property type="entry name" value="Papain-like_cys_pep_sf"/>
</dbReference>
<dbReference type="InterPro" id="IPR003653">
    <property type="entry name" value="Peptidase_C48_C"/>
</dbReference>
<evidence type="ECO:0000313" key="6">
    <source>
        <dbReference type="EMBL" id="RXI04847.1"/>
    </source>
</evidence>
<dbReference type="GO" id="GO:0006508">
    <property type="term" value="P:proteolysis"/>
    <property type="evidence" value="ECO:0007669"/>
    <property type="project" value="UniProtKB-KW"/>
</dbReference>
<keyword evidence="7" id="KW-1185">Reference proteome</keyword>
<keyword evidence="4" id="KW-1133">Transmembrane helix</keyword>
<name>A0A498KBV3_MALDO</name>
<dbReference type="Proteomes" id="UP000290289">
    <property type="component" value="Chromosome 3"/>
</dbReference>
<evidence type="ECO:0000256" key="1">
    <source>
        <dbReference type="ARBA" id="ARBA00005234"/>
    </source>
</evidence>
<evidence type="ECO:0000259" key="5">
    <source>
        <dbReference type="PROSITE" id="PS50600"/>
    </source>
</evidence>